<evidence type="ECO:0000259" key="1">
    <source>
        <dbReference type="Pfam" id="PF13304"/>
    </source>
</evidence>
<organism evidence="2 3">
    <name type="scientific">Nannocystis pusilla</name>
    <dbReference type="NCBI Taxonomy" id="889268"/>
    <lineage>
        <taxon>Bacteria</taxon>
        <taxon>Pseudomonadati</taxon>
        <taxon>Myxococcota</taxon>
        <taxon>Polyangia</taxon>
        <taxon>Nannocystales</taxon>
        <taxon>Nannocystaceae</taxon>
        <taxon>Nannocystis</taxon>
    </lineage>
</organism>
<dbReference type="AlphaFoldDB" id="A0A9X3EPT5"/>
<evidence type="ECO:0000313" key="2">
    <source>
        <dbReference type="EMBL" id="MCY1007745.1"/>
    </source>
</evidence>
<dbReference type="InterPro" id="IPR027417">
    <property type="entry name" value="P-loop_NTPase"/>
</dbReference>
<dbReference type="PIRSF" id="PIRSF029347">
    <property type="entry name" value="RecF"/>
    <property type="match status" value="1"/>
</dbReference>
<dbReference type="GO" id="GO:0006302">
    <property type="term" value="P:double-strand break repair"/>
    <property type="evidence" value="ECO:0007669"/>
    <property type="project" value="TreeGrafter"/>
</dbReference>
<dbReference type="Proteomes" id="UP001150924">
    <property type="component" value="Unassembled WGS sequence"/>
</dbReference>
<dbReference type="GO" id="GO:0000731">
    <property type="term" value="P:DNA synthesis involved in DNA repair"/>
    <property type="evidence" value="ECO:0007669"/>
    <property type="project" value="TreeGrafter"/>
</dbReference>
<name>A0A9X3EPT5_9BACT</name>
<dbReference type="GO" id="GO:0005524">
    <property type="term" value="F:ATP binding"/>
    <property type="evidence" value="ECO:0007669"/>
    <property type="project" value="InterPro"/>
</dbReference>
<protein>
    <submittedName>
        <fullName evidence="2">AAA family ATPase</fullName>
    </submittedName>
</protein>
<dbReference type="GO" id="GO:0016887">
    <property type="term" value="F:ATP hydrolysis activity"/>
    <property type="evidence" value="ECO:0007669"/>
    <property type="project" value="InterPro"/>
</dbReference>
<dbReference type="EMBL" id="JAPNKE010000002">
    <property type="protein sequence ID" value="MCY1007745.1"/>
    <property type="molecule type" value="Genomic_DNA"/>
</dbReference>
<dbReference type="RefSeq" id="WP_267770385.1">
    <property type="nucleotide sequence ID" value="NZ_JAPNKE010000002.1"/>
</dbReference>
<accession>A0A9X3EPT5</accession>
<evidence type="ECO:0000313" key="3">
    <source>
        <dbReference type="Proteomes" id="UP001150924"/>
    </source>
</evidence>
<dbReference type="SUPFAM" id="SSF52540">
    <property type="entry name" value="P-loop containing nucleoside triphosphate hydrolases"/>
    <property type="match status" value="1"/>
</dbReference>
<dbReference type="InterPro" id="IPR014555">
    <property type="entry name" value="RecF-like"/>
</dbReference>
<reference evidence="2" key="1">
    <citation type="submission" date="2022-11" db="EMBL/GenBank/DDBJ databases">
        <title>Minimal conservation of predation-associated metabolite biosynthetic gene clusters underscores biosynthetic potential of Myxococcota including descriptions for ten novel species: Archangium lansinium sp. nov., Myxococcus landrumus sp. nov., Nannocystis bai.</title>
        <authorList>
            <person name="Ahearne A."/>
            <person name="Stevens C."/>
            <person name="Phillips K."/>
        </authorList>
    </citation>
    <scope>NUCLEOTIDE SEQUENCE</scope>
    <source>
        <strain evidence="2">Na p29</strain>
    </source>
</reference>
<comment type="caution">
    <text evidence="2">The sequence shown here is derived from an EMBL/GenBank/DDBJ whole genome shotgun (WGS) entry which is preliminary data.</text>
</comment>
<keyword evidence="3" id="KW-1185">Reference proteome</keyword>
<dbReference type="PANTHER" id="PTHR32182:SF22">
    <property type="entry name" value="ATP-DEPENDENT ENDONUCLEASE, OLD FAMILY-RELATED"/>
    <property type="match status" value="1"/>
</dbReference>
<dbReference type="InterPro" id="IPR003959">
    <property type="entry name" value="ATPase_AAA_core"/>
</dbReference>
<dbReference type="PANTHER" id="PTHR32182">
    <property type="entry name" value="DNA REPLICATION AND REPAIR PROTEIN RECF"/>
    <property type="match status" value="1"/>
</dbReference>
<dbReference type="Gene3D" id="3.40.50.300">
    <property type="entry name" value="P-loop containing nucleotide triphosphate hydrolases"/>
    <property type="match status" value="1"/>
</dbReference>
<feature type="domain" description="ATPase AAA-type core" evidence="1">
    <location>
        <begin position="23"/>
        <end position="315"/>
    </location>
</feature>
<sequence length="374" mass="41520">MLTEFQVKNFKSIRDLRIEPGRVTVLLGDNGVGKSNLLEAVSFAGAALADKLDHEFLASRGLRTAEPRFMRSAFAVDGDTRIDFRLTQAGERVGFHVETSASRRGFWKKVLTERGIRSPKETLLLDSFRAAFTSVIQGDDERVSDDELAAFVDGRLAQMFLLDNFDPLKSFLIYAPERRALRRCEQDGQILPLGVRGEGLGALLETLVADPERSAELRDALRLFDWFEDLGGEPLRIRDRHLAEGFALRSASDGFLLLLFYFALVISPDTPKLFAIDDLGAGLDPKLGAEALRRLVLLAARHGKQILVAARDPALLAGLDLHDPDQRLYTVRRDDRGHTEAERVLAPPAAGEERQSELSEVFNRVLLEGPTSTS</sequence>
<proteinExistence type="predicted"/>
<gene>
    <name evidence="2" type="ORF">OV079_19750</name>
</gene>
<dbReference type="Pfam" id="PF13304">
    <property type="entry name" value="AAA_21"/>
    <property type="match status" value="1"/>
</dbReference>